<accession>H2EF78</accession>
<proteinExistence type="predicted"/>
<name>H2EF78_9VIRU</name>
<evidence type="ECO:0000313" key="1">
    <source>
        <dbReference type="EMBL" id="AEX63143.1"/>
    </source>
</evidence>
<dbReference type="EMBL" id="JN885999">
    <property type="protein sequence ID" value="AEX63143.1"/>
    <property type="molecule type" value="Genomic_DNA"/>
</dbReference>
<gene>
    <name evidence="1" type="ORF">mv_R941</name>
</gene>
<reference evidence="1" key="1">
    <citation type="submission" date="2011-10" db="EMBL/GenBank/DDBJ databases">
        <title>Provirophages and transpovirons: unique mobilome of giant viruses.</title>
        <authorList>
            <person name="Desnues C."/>
            <person name="LaScola B."/>
            <person name="Yutin N."/>
            <person name="Fournous G."/>
            <person name="Koonin E."/>
            <person name="Raoult D."/>
        </authorList>
    </citation>
    <scope>NUCLEOTIDE SEQUENCE</scope>
    <source>
        <strain evidence="1">Mv13-mv</strain>
    </source>
</reference>
<sequence length="57" mass="6529">MFCKFIINVATKEYINTCTIESTIGLPVLSFEIRPYCSACVCVNAFIINYYETNFLC</sequence>
<organism evidence="1">
    <name type="scientific">Moumouvirus sp. 'Monve'</name>
    <dbReference type="NCBI Taxonomy" id="1128131"/>
    <lineage>
        <taxon>Viruses</taxon>
        <taxon>Varidnaviria</taxon>
        <taxon>Bamfordvirae</taxon>
        <taxon>Nucleocytoviricota</taxon>
        <taxon>Megaviricetes</taxon>
        <taxon>Imitervirales</taxon>
        <taxon>Mimiviridae</taxon>
        <taxon>Megamimivirinae</taxon>
        <taxon>Moumouvirus</taxon>
    </lineage>
</organism>
<protein>
    <submittedName>
        <fullName evidence="1">Putative AAA family ATPase</fullName>
    </submittedName>
</protein>